<reference evidence="1 2" key="1">
    <citation type="submission" date="2019-03" db="EMBL/GenBank/DDBJ databases">
        <title>Single cell metagenomics reveals metabolic interactions within the superorganism composed of flagellate Streblomastix strix and complex community of Bacteroidetes bacteria on its surface.</title>
        <authorList>
            <person name="Treitli S.C."/>
            <person name="Kolisko M."/>
            <person name="Husnik F."/>
            <person name="Keeling P."/>
            <person name="Hampl V."/>
        </authorList>
    </citation>
    <scope>NUCLEOTIDE SEQUENCE [LARGE SCALE GENOMIC DNA]</scope>
    <source>
        <strain evidence="1">ST1C</strain>
    </source>
</reference>
<dbReference type="OrthoDB" id="186871at2759"/>
<accession>A0A5J4UL18</accession>
<evidence type="ECO:0000313" key="2">
    <source>
        <dbReference type="Proteomes" id="UP000324800"/>
    </source>
</evidence>
<protein>
    <submittedName>
        <fullName evidence="1">Uncharacterized protein</fullName>
    </submittedName>
</protein>
<proteinExistence type="predicted"/>
<gene>
    <name evidence="1" type="ORF">EZS28_033772</name>
</gene>
<organism evidence="1 2">
    <name type="scientific">Streblomastix strix</name>
    <dbReference type="NCBI Taxonomy" id="222440"/>
    <lineage>
        <taxon>Eukaryota</taxon>
        <taxon>Metamonada</taxon>
        <taxon>Preaxostyla</taxon>
        <taxon>Oxymonadida</taxon>
        <taxon>Streblomastigidae</taxon>
        <taxon>Streblomastix</taxon>
    </lineage>
</organism>
<dbReference type="AlphaFoldDB" id="A0A5J4UL18"/>
<sequence>MTDIDDQPDPINWRTTGRKPVGSLVKGSVTIPSSIPSVPTKYITILNPDCHEKKGFLHQAVRFPAPPYGQSIGNTL</sequence>
<evidence type="ECO:0000313" key="1">
    <source>
        <dbReference type="EMBL" id="KAA6370702.1"/>
    </source>
</evidence>
<dbReference type="EMBL" id="SNRW01015142">
    <property type="protein sequence ID" value="KAA6370702.1"/>
    <property type="molecule type" value="Genomic_DNA"/>
</dbReference>
<comment type="caution">
    <text evidence="1">The sequence shown here is derived from an EMBL/GenBank/DDBJ whole genome shotgun (WGS) entry which is preliminary data.</text>
</comment>
<dbReference type="Proteomes" id="UP000324800">
    <property type="component" value="Unassembled WGS sequence"/>
</dbReference>
<name>A0A5J4UL18_9EUKA</name>